<keyword evidence="14" id="KW-0472">Membrane</keyword>
<evidence type="ECO:0000256" key="10">
    <source>
        <dbReference type="ARBA" id="ARBA00022946"/>
    </source>
</evidence>
<dbReference type="PROSITE" id="PS00911">
    <property type="entry name" value="DHODEHASE_1"/>
    <property type="match status" value="1"/>
</dbReference>
<keyword evidence="6 16" id="KW-0285">Flavoprotein</keyword>
<dbReference type="EC" id="1.3.5.2" evidence="4 16"/>
<dbReference type="Proteomes" id="UP000050741">
    <property type="component" value="Unassembled WGS sequence"/>
</dbReference>
<evidence type="ECO:0000313" key="19">
    <source>
        <dbReference type="WBParaSite" id="GPLIN_000460400"/>
    </source>
</evidence>
<dbReference type="GO" id="GO:0106430">
    <property type="term" value="F:dihydroorotate dehydrogenase (quinone) activity"/>
    <property type="evidence" value="ECO:0007669"/>
    <property type="project" value="UniProtKB-EC"/>
</dbReference>
<evidence type="ECO:0000256" key="2">
    <source>
        <dbReference type="ARBA" id="ARBA00005161"/>
    </source>
</evidence>
<dbReference type="NCBIfam" id="NF003645">
    <property type="entry name" value="PRK05286.1-2"/>
    <property type="match status" value="1"/>
</dbReference>
<evidence type="ECO:0000256" key="4">
    <source>
        <dbReference type="ARBA" id="ARBA00012791"/>
    </source>
</evidence>
<comment type="subcellular location">
    <subcellularLocation>
        <location evidence="1 16">Mitochondrion inner membrane</location>
        <topology evidence="1 16">Single-pass membrane protein</topology>
    </subcellularLocation>
</comment>
<dbReference type="NCBIfam" id="TIGR01036">
    <property type="entry name" value="pyrD_sub2"/>
    <property type="match status" value="1"/>
</dbReference>
<dbReference type="PROSITE" id="PS51257">
    <property type="entry name" value="PROKAR_LIPOPROTEIN"/>
    <property type="match status" value="1"/>
</dbReference>
<comment type="pathway">
    <text evidence="2 16">Pyrimidine metabolism; UMP biosynthesis via de novo pathway; orotate from (S)-dihydroorotate (quinone route): step 1/1.</text>
</comment>
<dbReference type="AlphaFoldDB" id="A0A183BVG6"/>
<dbReference type="PANTHER" id="PTHR48109">
    <property type="entry name" value="DIHYDROOROTATE DEHYDROGENASE (QUINONE), MITOCHONDRIAL-RELATED"/>
    <property type="match status" value="1"/>
</dbReference>
<evidence type="ECO:0000256" key="6">
    <source>
        <dbReference type="ARBA" id="ARBA00022630"/>
    </source>
</evidence>
<dbReference type="InterPro" id="IPR050074">
    <property type="entry name" value="DHO_dehydrogenase"/>
</dbReference>
<dbReference type="InterPro" id="IPR001295">
    <property type="entry name" value="Dihydroorotate_DH_CS"/>
</dbReference>
<accession>A0A183BVG6</accession>
<dbReference type="Pfam" id="PF01180">
    <property type="entry name" value="DHO_dh"/>
    <property type="match status" value="1"/>
</dbReference>
<name>A0A183BVG6_GLOPA</name>
<evidence type="ECO:0000256" key="8">
    <source>
        <dbReference type="ARBA" id="ARBA00022692"/>
    </source>
</evidence>
<dbReference type="GO" id="GO:0005743">
    <property type="term" value="C:mitochondrial inner membrane"/>
    <property type="evidence" value="ECO:0007669"/>
    <property type="project" value="UniProtKB-SubCell"/>
</dbReference>
<evidence type="ECO:0000256" key="7">
    <source>
        <dbReference type="ARBA" id="ARBA00022643"/>
    </source>
</evidence>
<evidence type="ECO:0000256" key="13">
    <source>
        <dbReference type="ARBA" id="ARBA00023128"/>
    </source>
</evidence>
<comment type="cofactor">
    <cofactor evidence="16">
        <name>FMN</name>
        <dbReference type="ChEBI" id="CHEBI:58210"/>
    </cofactor>
    <text evidence="16">Binds 1 FMN per subunit.</text>
</comment>
<evidence type="ECO:0000259" key="17">
    <source>
        <dbReference type="Pfam" id="PF01180"/>
    </source>
</evidence>
<dbReference type="InterPro" id="IPR005720">
    <property type="entry name" value="Dihydroorotate_DH_cat"/>
</dbReference>
<dbReference type="InterPro" id="IPR005719">
    <property type="entry name" value="Dihydroorotate_DH_2"/>
</dbReference>
<dbReference type="CDD" id="cd04738">
    <property type="entry name" value="DHOD_2_like"/>
    <property type="match status" value="1"/>
</dbReference>
<dbReference type="GO" id="GO:0006207">
    <property type="term" value="P:'de novo' pyrimidine nucleobase biosynthetic process"/>
    <property type="evidence" value="ECO:0007669"/>
    <property type="project" value="InterPro"/>
</dbReference>
<reference evidence="18" key="1">
    <citation type="submission" date="2013-12" db="EMBL/GenBank/DDBJ databases">
        <authorList>
            <person name="Aslett M."/>
        </authorList>
    </citation>
    <scope>NUCLEOTIDE SEQUENCE [LARGE SCALE GENOMIC DNA]</scope>
    <source>
        <strain evidence="18">Lindley</strain>
    </source>
</reference>
<keyword evidence="18" id="KW-1185">Reference proteome</keyword>
<dbReference type="UniPathway" id="UPA00070">
    <property type="reaction ID" value="UER00946"/>
</dbReference>
<evidence type="ECO:0000256" key="11">
    <source>
        <dbReference type="ARBA" id="ARBA00022989"/>
    </source>
</evidence>
<comment type="catalytic activity">
    <reaction evidence="15 16">
        <text>(S)-dihydroorotate + a quinone = orotate + a quinol</text>
        <dbReference type="Rhea" id="RHEA:30187"/>
        <dbReference type="ChEBI" id="CHEBI:24646"/>
        <dbReference type="ChEBI" id="CHEBI:30839"/>
        <dbReference type="ChEBI" id="CHEBI:30864"/>
        <dbReference type="ChEBI" id="CHEBI:132124"/>
        <dbReference type="EC" id="1.3.5.2"/>
    </reaction>
</comment>
<keyword evidence="7 16" id="KW-0288">FMN</keyword>
<evidence type="ECO:0000256" key="1">
    <source>
        <dbReference type="ARBA" id="ARBA00004434"/>
    </source>
</evidence>
<dbReference type="SUPFAM" id="SSF51395">
    <property type="entry name" value="FMN-linked oxidoreductases"/>
    <property type="match status" value="1"/>
</dbReference>
<evidence type="ECO:0000313" key="18">
    <source>
        <dbReference type="Proteomes" id="UP000050741"/>
    </source>
</evidence>
<dbReference type="FunFam" id="3.20.20.70:FF:000066">
    <property type="entry name" value="Dihydroorotate dehydrogenase (quinone), mitochondrial"/>
    <property type="match status" value="1"/>
</dbReference>
<evidence type="ECO:0000256" key="14">
    <source>
        <dbReference type="ARBA" id="ARBA00023136"/>
    </source>
</evidence>
<protein>
    <recommendedName>
        <fullName evidence="5 16">Dihydroorotate dehydrogenase (quinone), mitochondrial</fullName>
        <shortName evidence="16">DHOdehase</shortName>
        <ecNumber evidence="4 16">1.3.5.2</ecNumber>
    </recommendedName>
</protein>
<proteinExistence type="inferred from homology"/>
<evidence type="ECO:0000256" key="3">
    <source>
        <dbReference type="ARBA" id="ARBA00005359"/>
    </source>
</evidence>
<evidence type="ECO:0000256" key="5">
    <source>
        <dbReference type="ARBA" id="ARBA00017599"/>
    </source>
</evidence>
<dbReference type="InterPro" id="IPR013785">
    <property type="entry name" value="Aldolase_TIM"/>
</dbReference>
<keyword evidence="8" id="KW-0812">Transmembrane</keyword>
<dbReference type="PANTHER" id="PTHR48109:SF4">
    <property type="entry name" value="DIHYDROOROTATE DEHYDROGENASE (QUINONE), MITOCHONDRIAL"/>
    <property type="match status" value="1"/>
</dbReference>
<keyword evidence="12 16" id="KW-0560">Oxidoreductase</keyword>
<keyword evidence="11" id="KW-1133">Transmembrane helix</keyword>
<dbReference type="GO" id="GO:0044205">
    <property type="term" value="P:'de novo' UMP biosynthetic process"/>
    <property type="evidence" value="ECO:0007669"/>
    <property type="project" value="UniProtKB-UniPathway"/>
</dbReference>
<keyword evidence="10" id="KW-0809">Transit peptide</keyword>
<sequence length="418" mass="45823">MVLKFLRVQRLYASLPAGYMTKSAVSLLIVGGCTFFAYQTLRGNERFHREWAMPLVHRVFAAESAHVIGVKFAKHGWLVTEFTENRKEYPELACTLFGKDLNNPIGMAAGFDKNGDAIDGLRRSGFGFVEIGSVTPRLQFGNPRPRVFRLPEDEAVINSYGFNSHGIGPVLSRVQKAFDPNCSVPLGINLGKNKDTVDAVHDYELGVNNFSPYCDYLVINISSPNTPGLRALQAKNELKKVLVTLRETLRRSSKPAGKVPHLLVKISPDLTKEQLADIAEVCIDQCVSIDGLIVTNTSMRRPDSLISSNSHRLGGLSGRPIRDLSTQCIAEIYRSTQGKIPIIGCGGVASGADAYEKIRAGASAVQLYTALVYQGFPVIGRVKRELAELLRHDGYAHVAEAVGAQHRTETNSRKAVDE</sequence>
<evidence type="ECO:0000256" key="16">
    <source>
        <dbReference type="RuleBase" id="RU361255"/>
    </source>
</evidence>
<comment type="similarity">
    <text evidence="3 16">Belongs to the dihydroorotate dehydrogenase family. Type 2 subfamily.</text>
</comment>
<dbReference type="NCBIfam" id="NF003652">
    <property type="entry name" value="PRK05286.2-5"/>
    <property type="match status" value="1"/>
</dbReference>
<reference evidence="18" key="2">
    <citation type="submission" date="2014-05" db="EMBL/GenBank/DDBJ databases">
        <title>The genome and life-stage specific transcriptomes of Globodera pallida elucidate key aspects of plant parasitism by a cyst nematode.</title>
        <authorList>
            <person name="Cotton J.A."/>
            <person name="Lilley C.J."/>
            <person name="Jones L.M."/>
            <person name="Kikuchi T."/>
            <person name="Reid A.J."/>
            <person name="Thorpe P."/>
            <person name="Tsai I.J."/>
            <person name="Beasley H."/>
            <person name="Blok V."/>
            <person name="Cock P.J.A."/>
            <person name="Van den Akker S.E."/>
            <person name="Holroyd N."/>
            <person name="Hunt M."/>
            <person name="Mantelin S."/>
            <person name="Naghra H."/>
            <person name="Pain A."/>
            <person name="Palomares-Rius J.E."/>
            <person name="Zarowiecki M."/>
            <person name="Berriman M."/>
            <person name="Jones J.T."/>
            <person name="Urwin P.E."/>
        </authorList>
    </citation>
    <scope>NUCLEOTIDE SEQUENCE [LARGE SCALE GENOMIC DNA]</scope>
    <source>
        <strain evidence="18">Lindley</strain>
    </source>
</reference>
<keyword evidence="9 16" id="KW-0999">Mitochondrion inner membrane</keyword>
<keyword evidence="13 16" id="KW-0496">Mitochondrion</keyword>
<evidence type="ECO:0000256" key="12">
    <source>
        <dbReference type="ARBA" id="ARBA00023002"/>
    </source>
</evidence>
<organism evidence="18 19">
    <name type="scientific">Globodera pallida</name>
    <name type="common">Potato cyst nematode worm</name>
    <name type="synonym">Heterodera pallida</name>
    <dbReference type="NCBI Taxonomy" id="36090"/>
    <lineage>
        <taxon>Eukaryota</taxon>
        <taxon>Metazoa</taxon>
        <taxon>Ecdysozoa</taxon>
        <taxon>Nematoda</taxon>
        <taxon>Chromadorea</taxon>
        <taxon>Rhabditida</taxon>
        <taxon>Tylenchina</taxon>
        <taxon>Tylenchomorpha</taxon>
        <taxon>Tylenchoidea</taxon>
        <taxon>Heteroderidae</taxon>
        <taxon>Heteroderinae</taxon>
        <taxon>Globodera</taxon>
    </lineage>
</organism>
<dbReference type="Gene3D" id="3.20.20.70">
    <property type="entry name" value="Aldolase class I"/>
    <property type="match status" value="1"/>
</dbReference>
<dbReference type="PROSITE" id="PS00912">
    <property type="entry name" value="DHODEHASE_2"/>
    <property type="match status" value="1"/>
</dbReference>
<dbReference type="WBParaSite" id="GPLIN_000460400">
    <property type="protein sequence ID" value="GPLIN_000460400"/>
    <property type="gene ID" value="GPLIN_000460400"/>
</dbReference>
<reference evidence="19" key="3">
    <citation type="submission" date="2016-06" db="UniProtKB">
        <authorList>
            <consortium name="WormBaseParasite"/>
        </authorList>
    </citation>
    <scope>IDENTIFICATION</scope>
</reference>
<evidence type="ECO:0000256" key="15">
    <source>
        <dbReference type="ARBA" id="ARBA00048639"/>
    </source>
</evidence>
<feature type="domain" description="Dihydroorotate dehydrogenase catalytic" evidence="17">
    <location>
        <begin position="92"/>
        <end position="390"/>
    </location>
</feature>
<evidence type="ECO:0000256" key="9">
    <source>
        <dbReference type="ARBA" id="ARBA00022792"/>
    </source>
</evidence>